<evidence type="ECO:0000256" key="1">
    <source>
        <dbReference type="SAM" id="Phobius"/>
    </source>
</evidence>
<feature type="transmembrane region" description="Helical" evidence="1">
    <location>
        <begin position="20"/>
        <end position="43"/>
    </location>
</feature>
<accession>A0A5B1C9X0</accession>
<evidence type="ECO:0000313" key="3">
    <source>
        <dbReference type="Proteomes" id="UP000322699"/>
    </source>
</evidence>
<keyword evidence="3" id="KW-1185">Reference proteome</keyword>
<dbReference type="RefSeq" id="WP_068267728.1">
    <property type="nucleotide sequence ID" value="NZ_LWSK01000251.1"/>
</dbReference>
<comment type="caution">
    <text evidence="2">The sequence shown here is derived from an EMBL/GenBank/DDBJ whole genome shotgun (WGS) entry which is preliminary data.</text>
</comment>
<protein>
    <submittedName>
        <fullName evidence="2">Uncharacterized protein</fullName>
    </submittedName>
</protein>
<keyword evidence="1" id="KW-0472">Membrane</keyword>
<dbReference type="AlphaFoldDB" id="A0A5B1C9X0"/>
<feature type="transmembrane region" description="Helical" evidence="1">
    <location>
        <begin position="63"/>
        <end position="83"/>
    </location>
</feature>
<dbReference type="EMBL" id="VRLW01000005">
    <property type="protein sequence ID" value="KAA1257072.1"/>
    <property type="molecule type" value="Genomic_DNA"/>
</dbReference>
<name>A0A5B1C9X0_9BACT</name>
<reference evidence="2 3" key="1">
    <citation type="submission" date="2019-08" db="EMBL/GenBank/DDBJ databases">
        <title>Deep-cultivation of Planctomycetes and their phenomic and genomic characterization uncovers novel biology.</title>
        <authorList>
            <person name="Wiegand S."/>
            <person name="Jogler M."/>
            <person name="Boedeker C."/>
            <person name="Pinto D."/>
            <person name="Vollmers J."/>
            <person name="Rivas-Marin E."/>
            <person name="Kohn T."/>
            <person name="Peeters S.H."/>
            <person name="Heuer A."/>
            <person name="Rast P."/>
            <person name="Oberbeckmann S."/>
            <person name="Bunk B."/>
            <person name="Jeske O."/>
            <person name="Meyerdierks A."/>
            <person name="Storesund J.E."/>
            <person name="Kallscheuer N."/>
            <person name="Luecker S."/>
            <person name="Lage O.M."/>
            <person name="Pohl T."/>
            <person name="Merkel B.J."/>
            <person name="Hornburger P."/>
            <person name="Mueller R.-W."/>
            <person name="Bruemmer F."/>
            <person name="Labrenz M."/>
            <person name="Spormann A.M."/>
            <person name="Op Den Camp H."/>
            <person name="Overmann J."/>
            <person name="Amann R."/>
            <person name="Jetten M.S.M."/>
            <person name="Mascher T."/>
            <person name="Medema M.H."/>
            <person name="Devos D.P."/>
            <person name="Kaster A.-K."/>
            <person name="Ovreas L."/>
            <person name="Rohde M."/>
            <person name="Galperin M.Y."/>
            <person name="Jogler C."/>
        </authorList>
    </citation>
    <scope>NUCLEOTIDE SEQUENCE [LARGE SCALE GENOMIC DNA]</scope>
    <source>
        <strain evidence="2 3">LF1</strain>
    </source>
</reference>
<sequence length="117" mass="12416">MSHASPSLDGTPPLAGSVWPIALGVAVSALVSLLHFIGAVVLFATHPNQILDPSSFGHIYYPAWLTAIVLCGIGFALSGFLCWRRSVDYAIVTFLGCTLVSIVAPVAILYVLMLMSR</sequence>
<proteinExistence type="predicted"/>
<organism evidence="2 3">
    <name type="scientific">Rubripirellula obstinata</name>
    <dbReference type="NCBI Taxonomy" id="406547"/>
    <lineage>
        <taxon>Bacteria</taxon>
        <taxon>Pseudomonadati</taxon>
        <taxon>Planctomycetota</taxon>
        <taxon>Planctomycetia</taxon>
        <taxon>Pirellulales</taxon>
        <taxon>Pirellulaceae</taxon>
        <taxon>Rubripirellula</taxon>
    </lineage>
</organism>
<keyword evidence="1" id="KW-0812">Transmembrane</keyword>
<evidence type="ECO:0000313" key="2">
    <source>
        <dbReference type="EMBL" id="KAA1257072.1"/>
    </source>
</evidence>
<keyword evidence="1" id="KW-1133">Transmembrane helix</keyword>
<gene>
    <name evidence="2" type="ORF">LF1_56340</name>
</gene>
<feature type="transmembrane region" description="Helical" evidence="1">
    <location>
        <begin position="89"/>
        <end position="112"/>
    </location>
</feature>
<dbReference type="Proteomes" id="UP000322699">
    <property type="component" value="Unassembled WGS sequence"/>
</dbReference>